<evidence type="ECO:0000256" key="5">
    <source>
        <dbReference type="SAM" id="Phobius"/>
    </source>
</evidence>
<evidence type="ECO:0000256" key="4">
    <source>
        <dbReference type="SAM" id="Coils"/>
    </source>
</evidence>
<keyword evidence="5" id="KW-0812">Transmembrane</keyword>
<dbReference type="InterPro" id="IPR003660">
    <property type="entry name" value="HAMP_dom"/>
</dbReference>
<dbReference type="PROSITE" id="PS50885">
    <property type="entry name" value="HAMP"/>
    <property type="match status" value="1"/>
</dbReference>
<dbReference type="Proteomes" id="UP000190080">
    <property type="component" value="Unassembled WGS sequence"/>
</dbReference>
<dbReference type="InterPro" id="IPR004089">
    <property type="entry name" value="MCPsignal_dom"/>
</dbReference>
<reference evidence="8 9" key="1">
    <citation type="submission" date="2017-03" db="EMBL/GenBank/DDBJ databases">
        <title>Genome sequence of Clostridium oryzae DSM 28571.</title>
        <authorList>
            <person name="Poehlein A."/>
            <person name="Daniel R."/>
        </authorList>
    </citation>
    <scope>NUCLEOTIDE SEQUENCE [LARGE SCALE GENOMIC DNA]</scope>
    <source>
        <strain evidence="8 9">DSM 28571</strain>
    </source>
</reference>
<feature type="domain" description="Methyl-accepting transducer" evidence="6">
    <location>
        <begin position="132"/>
        <end position="295"/>
    </location>
</feature>
<comment type="similarity">
    <text evidence="2">Belongs to the methyl-accepting chemotaxis (MCP) protein family.</text>
</comment>
<dbReference type="SMART" id="SM00283">
    <property type="entry name" value="MA"/>
    <property type="match status" value="1"/>
</dbReference>
<evidence type="ECO:0000256" key="3">
    <source>
        <dbReference type="PROSITE-ProRule" id="PRU00284"/>
    </source>
</evidence>
<dbReference type="RefSeq" id="WP_079422312.1">
    <property type="nucleotide sequence ID" value="NZ_MZGV01000006.1"/>
</dbReference>
<dbReference type="OrthoDB" id="9814363at2"/>
<keyword evidence="5" id="KW-0472">Membrane</keyword>
<dbReference type="EMBL" id="MZGV01000006">
    <property type="protein sequence ID" value="OPJ64007.1"/>
    <property type="molecule type" value="Genomic_DNA"/>
</dbReference>
<proteinExistence type="inferred from homology"/>
<dbReference type="Pfam" id="PF00672">
    <property type="entry name" value="HAMP"/>
    <property type="match status" value="1"/>
</dbReference>
<name>A0A1V4IX68_9CLOT</name>
<dbReference type="Gene3D" id="6.10.340.10">
    <property type="match status" value="1"/>
</dbReference>
<sequence>MAKAYIAGGPAKGNQTMSEFDKTAETINKSVDSFKIKSKQGIEHSISHIELSVQRSIIMLLTSIAVIILLSALMLMLISKSIVNPIKLLKKEINNLAENGGDLTQQINVSSKDEIGELAASVNRFIANLRSIIIEVDECSSTVIDMAKAPAKSLEQLNDNVENTAATAEELSADMEETAASAEINKRAEELKANAIASQKTTEEIYGEAKIKLEAALEQAKSIRQITQLSDSILKISSQTNLLALNASIEAARAGEAGKGFTVVAEEIGKLAENSSLTVKEIQRVANEAITSVENLSTSSETIMQFMDVNVKNDYQAMLNTGKQYSKDEMQISMDNAQRLKSIVAKFTV</sequence>
<keyword evidence="9" id="KW-1185">Reference proteome</keyword>
<feature type="transmembrane region" description="Helical" evidence="5">
    <location>
        <begin position="57"/>
        <end position="78"/>
    </location>
</feature>
<dbReference type="Gene3D" id="1.10.287.950">
    <property type="entry name" value="Methyl-accepting chemotaxis protein"/>
    <property type="match status" value="1"/>
</dbReference>
<dbReference type="SUPFAM" id="SSF58104">
    <property type="entry name" value="Methyl-accepting chemotaxis protein (MCP) signaling domain"/>
    <property type="match status" value="1"/>
</dbReference>
<dbReference type="InterPro" id="IPR051310">
    <property type="entry name" value="MCP_chemotaxis"/>
</dbReference>
<dbReference type="PANTHER" id="PTHR43531:SF11">
    <property type="entry name" value="METHYL-ACCEPTING CHEMOTAXIS PROTEIN 3"/>
    <property type="match status" value="1"/>
</dbReference>
<protein>
    <submittedName>
        <fullName evidence="8">Putative methyl-accepting chemotaxis protein YoaH</fullName>
    </submittedName>
</protein>
<feature type="coiled-coil region" evidence="4">
    <location>
        <begin position="151"/>
        <end position="185"/>
    </location>
</feature>
<gene>
    <name evidence="8" type="primary">yoaH_1</name>
    <name evidence="8" type="ORF">CLORY_08790</name>
</gene>
<dbReference type="AlphaFoldDB" id="A0A1V4IX68"/>
<keyword evidence="4" id="KW-0175">Coiled coil</keyword>
<dbReference type="PANTHER" id="PTHR43531">
    <property type="entry name" value="PROTEIN ICFG"/>
    <property type="match status" value="1"/>
</dbReference>
<dbReference type="SMART" id="SM00304">
    <property type="entry name" value="HAMP"/>
    <property type="match status" value="1"/>
</dbReference>
<dbReference type="Pfam" id="PF00015">
    <property type="entry name" value="MCPsignal"/>
    <property type="match status" value="1"/>
</dbReference>
<keyword evidence="1" id="KW-0145">Chemotaxis</keyword>
<dbReference type="GO" id="GO:0005886">
    <property type="term" value="C:plasma membrane"/>
    <property type="evidence" value="ECO:0007669"/>
    <property type="project" value="TreeGrafter"/>
</dbReference>
<keyword evidence="3" id="KW-0807">Transducer</keyword>
<dbReference type="PROSITE" id="PS50111">
    <property type="entry name" value="CHEMOTAXIS_TRANSDUC_2"/>
    <property type="match status" value="1"/>
</dbReference>
<keyword evidence="5" id="KW-1133">Transmembrane helix</keyword>
<dbReference type="STRING" id="1450648.CLORY_08790"/>
<dbReference type="CDD" id="cd06225">
    <property type="entry name" value="HAMP"/>
    <property type="match status" value="1"/>
</dbReference>
<evidence type="ECO:0000256" key="1">
    <source>
        <dbReference type="ARBA" id="ARBA00022500"/>
    </source>
</evidence>
<dbReference type="GO" id="GO:0007165">
    <property type="term" value="P:signal transduction"/>
    <property type="evidence" value="ECO:0007669"/>
    <property type="project" value="UniProtKB-KW"/>
</dbReference>
<evidence type="ECO:0000313" key="8">
    <source>
        <dbReference type="EMBL" id="OPJ64007.1"/>
    </source>
</evidence>
<evidence type="ECO:0000259" key="7">
    <source>
        <dbReference type="PROSITE" id="PS50885"/>
    </source>
</evidence>
<accession>A0A1V4IX68</accession>
<comment type="caution">
    <text evidence="8">The sequence shown here is derived from an EMBL/GenBank/DDBJ whole genome shotgun (WGS) entry which is preliminary data.</text>
</comment>
<evidence type="ECO:0000259" key="6">
    <source>
        <dbReference type="PROSITE" id="PS50111"/>
    </source>
</evidence>
<dbReference type="GO" id="GO:0006935">
    <property type="term" value="P:chemotaxis"/>
    <property type="evidence" value="ECO:0007669"/>
    <property type="project" value="UniProtKB-KW"/>
</dbReference>
<evidence type="ECO:0000256" key="2">
    <source>
        <dbReference type="ARBA" id="ARBA00029447"/>
    </source>
</evidence>
<dbReference type="GO" id="GO:0004888">
    <property type="term" value="F:transmembrane signaling receptor activity"/>
    <property type="evidence" value="ECO:0007669"/>
    <property type="project" value="TreeGrafter"/>
</dbReference>
<organism evidence="8 9">
    <name type="scientific">Clostridium oryzae</name>
    <dbReference type="NCBI Taxonomy" id="1450648"/>
    <lineage>
        <taxon>Bacteria</taxon>
        <taxon>Bacillati</taxon>
        <taxon>Bacillota</taxon>
        <taxon>Clostridia</taxon>
        <taxon>Eubacteriales</taxon>
        <taxon>Clostridiaceae</taxon>
        <taxon>Clostridium</taxon>
    </lineage>
</organism>
<feature type="domain" description="HAMP" evidence="7">
    <location>
        <begin position="80"/>
        <end position="134"/>
    </location>
</feature>
<evidence type="ECO:0000313" key="9">
    <source>
        <dbReference type="Proteomes" id="UP000190080"/>
    </source>
</evidence>